<feature type="transmembrane region" description="Helical" evidence="10">
    <location>
        <begin position="98"/>
        <end position="115"/>
    </location>
</feature>
<evidence type="ECO:0000256" key="7">
    <source>
        <dbReference type="ARBA" id="ARBA00023065"/>
    </source>
</evidence>
<dbReference type="Pfam" id="PF01554">
    <property type="entry name" value="MatE"/>
    <property type="match status" value="2"/>
</dbReference>
<sequence length="468" mass="51847">MKYSYKNETKTLIKLSIPVIFAQIAQTGITFVDTILAGHYTDNNGDSDVALSGVALGVSIWLPTILFGQGLLSVLTPIIANLNGAGKRQQIADHTRQGLVIATLLSIILMTLLYHSDKIIALRNGADNEINPEMMHVAVYFLRSIMWGVPGFLYFLVYRFQCEGLSNTNPTMYVMFIALLANIPINYVLIYGKLGLPAFGGIGCGITGAIVFWLMFILIKCYTATTPTQKDIRQTPFTQLFEFQILKRIIVLGIPLALAYFFEVSLFAIIALMIAPLGKDIVASHQIVFALSSMTFTLPLALGVATSIRVGYLLGKQQPLLAKRTAYVSLTIALLLSLTVAILLVVFKRFFIICFTNDLNIIELSLPLIILLAIYQVFDYLQVTASNVLRGYKDTKSIFYITFISYWGIGLPLGYILGLTNWITEPMGAAGFWMSIIFGLLFAAVLLIGRMIMIQRQPSDKILMQANQ</sequence>
<feature type="transmembrane region" description="Helical" evidence="10">
    <location>
        <begin position="398"/>
        <end position="418"/>
    </location>
</feature>
<proteinExistence type="predicted"/>
<feature type="transmembrane region" description="Helical" evidence="10">
    <location>
        <begin position="249"/>
        <end position="275"/>
    </location>
</feature>
<feature type="transmembrane region" description="Helical" evidence="10">
    <location>
        <begin position="287"/>
        <end position="314"/>
    </location>
</feature>
<evidence type="ECO:0000256" key="2">
    <source>
        <dbReference type="ARBA" id="ARBA00022448"/>
    </source>
</evidence>
<dbReference type="InterPro" id="IPR050222">
    <property type="entry name" value="MATE_MdtK"/>
</dbReference>
<dbReference type="PANTHER" id="PTHR43298:SF2">
    <property type="entry name" value="FMN_FAD EXPORTER YEEO-RELATED"/>
    <property type="match status" value="1"/>
</dbReference>
<keyword evidence="4" id="KW-1003">Cell membrane</keyword>
<evidence type="ECO:0000256" key="10">
    <source>
        <dbReference type="SAM" id="Phobius"/>
    </source>
</evidence>
<dbReference type="RefSeq" id="WP_187755771.1">
    <property type="nucleotide sequence ID" value="NZ_JABURY010000017.1"/>
</dbReference>
<evidence type="ECO:0000256" key="9">
    <source>
        <dbReference type="ARBA" id="ARBA00031636"/>
    </source>
</evidence>
<evidence type="ECO:0000256" key="4">
    <source>
        <dbReference type="ARBA" id="ARBA00022475"/>
    </source>
</evidence>
<keyword evidence="2" id="KW-0813">Transport</keyword>
<feature type="transmembrane region" description="Helical" evidence="10">
    <location>
        <begin position="12"/>
        <end position="40"/>
    </location>
</feature>
<dbReference type="Proteomes" id="UP000651208">
    <property type="component" value="Unassembled WGS sequence"/>
</dbReference>
<evidence type="ECO:0000256" key="3">
    <source>
        <dbReference type="ARBA" id="ARBA00022449"/>
    </source>
</evidence>
<keyword evidence="5 10" id="KW-0812">Transmembrane</keyword>
<name>A0ABR7QYM4_9GAMM</name>
<feature type="transmembrane region" description="Helical" evidence="10">
    <location>
        <begin position="60"/>
        <end position="86"/>
    </location>
</feature>
<dbReference type="NCBIfam" id="TIGR00797">
    <property type="entry name" value="matE"/>
    <property type="match status" value="1"/>
</dbReference>
<gene>
    <name evidence="11" type="ORF">FcAc13_08375</name>
</gene>
<feature type="transmembrane region" description="Helical" evidence="10">
    <location>
        <begin position="430"/>
        <end position="449"/>
    </location>
</feature>
<feature type="transmembrane region" description="Helical" evidence="10">
    <location>
        <begin position="196"/>
        <end position="219"/>
    </location>
</feature>
<feature type="transmembrane region" description="Helical" evidence="10">
    <location>
        <begin position="170"/>
        <end position="190"/>
    </location>
</feature>
<evidence type="ECO:0000256" key="1">
    <source>
        <dbReference type="ARBA" id="ARBA00004429"/>
    </source>
</evidence>
<organism evidence="11 12">
    <name type="scientific">Frischella japonica</name>
    <dbReference type="NCBI Taxonomy" id="2741544"/>
    <lineage>
        <taxon>Bacteria</taxon>
        <taxon>Pseudomonadati</taxon>
        <taxon>Pseudomonadota</taxon>
        <taxon>Gammaproteobacteria</taxon>
        <taxon>Orbales</taxon>
        <taxon>Orbaceae</taxon>
        <taxon>Frischella</taxon>
    </lineage>
</organism>
<keyword evidence="6 10" id="KW-1133">Transmembrane helix</keyword>
<dbReference type="PANTHER" id="PTHR43298">
    <property type="entry name" value="MULTIDRUG RESISTANCE PROTEIN NORM-RELATED"/>
    <property type="match status" value="1"/>
</dbReference>
<evidence type="ECO:0000256" key="5">
    <source>
        <dbReference type="ARBA" id="ARBA00022692"/>
    </source>
</evidence>
<keyword evidence="8 10" id="KW-0472">Membrane</keyword>
<feature type="transmembrane region" description="Helical" evidence="10">
    <location>
        <begin position="359"/>
        <end position="378"/>
    </location>
</feature>
<protein>
    <recommendedName>
        <fullName evidence="9">Multidrug-efflux transporter</fullName>
    </recommendedName>
</protein>
<keyword evidence="12" id="KW-1185">Reference proteome</keyword>
<evidence type="ECO:0000313" key="11">
    <source>
        <dbReference type="EMBL" id="MBC9131324.1"/>
    </source>
</evidence>
<evidence type="ECO:0000256" key="6">
    <source>
        <dbReference type="ARBA" id="ARBA00022989"/>
    </source>
</evidence>
<feature type="transmembrane region" description="Helical" evidence="10">
    <location>
        <begin position="326"/>
        <end position="347"/>
    </location>
</feature>
<dbReference type="InterPro" id="IPR048279">
    <property type="entry name" value="MdtK-like"/>
</dbReference>
<evidence type="ECO:0000256" key="8">
    <source>
        <dbReference type="ARBA" id="ARBA00023136"/>
    </source>
</evidence>
<keyword evidence="3" id="KW-0050">Antiport</keyword>
<comment type="caution">
    <text evidence="11">The sequence shown here is derived from an EMBL/GenBank/DDBJ whole genome shotgun (WGS) entry which is preliminary data.</text>
</comment>
<dbReference type="PIRSF" id="PIRSF006603">
    <property type="entry name" value="DinF"/>
    <property type="match status" value="1"/>
</dbReference>
<dbReference type="CDD" id="cd13131">
    <property type="entry name" value="MATE_NorM_like"/>
    <property type="match status" value="1"/>
</dbReference>
<feature type="transmembrane region" description="Helical" evidence="10">
    <location>
        <begin position="135"/>
        <end position="158"/>
    </location>
</feature>
<reference evidence="11 12" key="1">
    <citation type="submission" date="2020-06" db="EMBL/GenBank/DDBJ databases">
        <title>Frischella cerana isolated from Apis cerana gut homogenate.</title>
        <authorList>
            <person name="Wolter L.A."/>
            <person name="Suenami S."/>
            <person name="Miyazaki R."/>
        </authorList>
    </citation>
    <scope>NUCLEOTIDE SEQUENCE [LARGE SCALE GENOMIC DNA]</scope>
    <source>
        <strain evidence="11 12">Ac13</strain>
    </source>
</reference>
<evidence type="ECO:0000313" key="12">
    <source>
        <dbReference type="Proteomes" id="UP000651208"/>
    </source>
</evidence>
<dbReference type="InterPro" id="IPR002528">
    <property type="entry name" value="MATE_fam"/>
</dbReference>
<accession>A0ABR7QYM4</accession>
<comment type="subcellular location">
    <subcellularLocation>
        <location evidence="1">Cell inner membrane</location>
        <topology evidence="1">Multi-pass membrane protein</topology>
    </subcellularLocation>
</comment>
<keyword evidence="7" id="KW-0406">Ion transport</keyword>
<dbReference type="EMBL" id="JABURY010000017">
    <property type="protein sequence ID" value="MBC9131324.1"/>
    <property type="molecule type" value="Genomic_DNA"/>
</dbReference>